<organism evidence="1 2">
    <name type="scientific">Priestia megaterium (strain WSH-002)</name>
    <name type="common">Bacillus megaterium</name>
    <dbReference type="NCBI Taxonomy" id="1006007"/>
    <lineage>
        <taxon>Bacteria</taxon>
        <taxon>Bacillati</taxon>
        <taxon>Bacillota</taxon>
        <taxon>Bacilli</taxon>
        <taxon>Bacillales</taxon>
        <taxon>Bacillaceae</taxon>
        <taxon>Priestia</taxon>
    </lineage>
</organism>
<sequence length="39" mass="4350">MNRSDFFIGRVNAGFMYVLASNCRLKDKVKTPGGKAEEV</sequence>
<proteinExistence type="predicted"/>
<dbReference type="Proteomes" id="UP000001283">
    <property type="component" value="Chromosome"/>
</dbReference>
<evidence type="ECO:0000313" key="1">
    <source>
        <dbReference type="EMBL" id="AEN90814.1"/>
    </source>
</evidence>
<dbReference type="KEGG" id="bmh:BMWSH_3933"/>
<accession>A0A8D3X1H4</accession>
<dbReference type="EMBL" id="CP003017">
    <property type="protein sequence ID" value="AEN90814.1"/>
    <property type="molecule type" value="Genomic_DNA"/>
</dbReference>
<name>A0A8D3X1H4_PRIMW</name>
<gene>
    <name evidence="1" type="ORF">BMWSH_3933</name>
</gene>
<protein>
    <submittedName>
        <fullName evidence="1">Uncharacterized protein</fullName>
    </submittedName>
</protein>
<reference evidence="1 2" key="1">
    <citation type="journal article" date="2011" name="J. Bacteriol.">
        <title>Complete genome sequence of the industrial strain Bacillus megaterium WSH-002.</title>
        <authorList>
            <person name="Liu L."/>
            <person name="Li Y."/>
            <person name="Zhang J."/>
            <person name="Zou W."/>
            <person name="Zhou Z."/>
            <person name="Liu J."/>
            <person name="Li X."/>
            <person name="Wang L."/>
            <person name="Chen J."/>
        </authorList>
    </citation>
    <scope>NUCLEOTIDE SEQUENCE [LARGE SCALE GENOMIC DNA]</scope>
    <source>
        <strain evidence="1 2">WSH-002</strain>
    </source>
</reference>
<evidence type="ECO:0000313" key="2">
    <source>
        <dbReference type="Proteomes" id="UP000001283"/>
    </source>
</evidence>
<dbReference type="AlphaFoldDB" id="A0A8D3X1H4"/>